<dbReference type="AlphaFoldDB" id="A0A811KZA4"/>
<accession>A0A811KZA4</accession>
<keyword evidence="1" id="KW-0472">Membrane</keyword>
<dbReference type="EMBL" id="CAJFDH010000004">
    <property type="protein sequence ID" value="CAD5220216.1"/>
    <property type="molecule type" value="Genomic_DNA"/>
</dbReference>
<comment type="caution">
    <text evidence="2">The sequence shown here is derived from an EMBL/GenBank/DDBJ whole genome shotgun (WGS) entry which is preliminary data.</text>
</comment>
<proteinExistence type="predicted"/>
<keyword evidence="1" id="KW-0812">Transmembrane</keyword>
<evidence type="ECO:0000313" key="2">
    <source>
        <dbReference type="EMBL" id="CAD5220216.1"/>
    </source>
</evidence>
<dbReference type="Proteomes" id="UP000614601">
    <property type="component" value="Unassembled WGS sequence"/>
</dbReference>
<organism evidence="2 3">
    <name type="scientific">Bursaphelenchus okinawaensis</name>
    <dbReference type="NCBI Taxonomy" id="465554"/>
    <lineage>
        <taxon>Eukaryota</taxon>
        <taxon>Metazoa</taxon>
        <taxon>Ecdysozoa</taxon>
        <taxon>Nematoda</taxon>
        <taxon>Chromadorea</taxon>
        <taxon>Rhabditida</taxon>
        <taxon>Tylenchina</taxon>
        <taxon>Tylenchomorpha</taxon>
        <taxon>Aphelenchoidea</taxon>
        <taxon>Aphelenchoididae</taxon>
        <taxon>Bursaphelenchus</taxon>
    </lineage>
</organism>
<sequence length="86" mass="10250">MCRNQIQNQTKLEDVIAPLPQKLIHAFTRNSDMNLSGFYCRCALIVFLVFWLAFTIFYVLMMHGNNGELTEAENERILYRERHPWQ</sequence>
<evidence type="ECO:0000313" key="3">
    <source>
        <dbReference type="Proteomes" id="UP000614601"/>
    </source>
</evidence>
<keyword evidence="1" id="KW-1133">Transmembrane helix</keyword>
<keyword evidence="3" id="KW-1185">Reference proteome</keyword>
<name>A0A811KZA4_9BILA</name>
<protein>
    <submittedName>
        <fullName evidence="2">Uncharacterized protein</fullName>
    </submittedName>
</protein>
<dbReference type="Proteomes" id="UP000783686">
    <property type="component" value="Unassembled WGS sequence"/>
</dbReference>
<evidence type="ECO:0000256" key="1">
    <source>
        <dbReference type="SAM" id="Phobius"/>
    </source>
</evidence>
<gene>
    <name evidence="2" type="ORF">BOKJ2_LOCUS8833</name>
</gene>
<dbReference type="EMBL" id="CAJFCW020000004">
    <property type="protein sequence ID" value="CAG9113364.1"/>
    <property type="molecule type" value="Genomic_DNA"/>
</dbReference>
<feature type="transmembrane region" description="Helical" evidence="1">
    <location>
        <begin position="38"/>
        <end position="61"/>
    </location>
</feature>
<reference evidence="2" key="1">
    <citation type="submission" date="2020-09" db="EMBL/GenBank/DDBJ databases">
        <authorList>
            <person name="Kikuchi T."/>
        </authorList>
    </citation>
    <scope>NUCLEOTIDE SEQUENCE</scope>
    <source>
        <strain evidence="2">SH1</strain>
    </source>
</reference>